<feature type="compositionally biased region" description="Acidic residues" evidence="1">
    <location>
        <begin position="573"/>
        <end position="592"/>
    </location>
</feature>
<feature type="compositionally biased region" description="Basic and acidic residues" evidence="1">
    <location>
        <begin position="528"/>
        <end position="550"/>
    </location>
</feature>
<feature type="region of interest" description="Disordered" evidence="1">
    <location>
        <begin position="1"/>
        <end position="49"/>
    </location>
</feature>
<feature type="region of interest" description="Disordered" evidence="1">
    <location>
        <begin position="281"/>
        <end position="592"/>
    </location>
</feature>
<dbReference type="Proteomes" id="UP001172681">
    <property type="component" value="Unassembled WGS sequence"/>
</dbReference>
<feature type="compositionally biased region" description="Polar residues" evidence="1">
    <location>
        <begin position="661"/>
        <end position="673"/>
    </location>
</feature>
<sequence length="690" mass="75017">MASVFEGLMTSRRRPSRSRSDAGKPLHARWGDSAISAPHDGGWAQQYADNDFNNPVYQAHGSPDSQKTLVNTSPDLSIDGLKMDSIAIEEIRQPTPPFVQKERNAITITIPLPWSRKKEHRRSASNNVVHFQAPQPERTITAEARPALTSVSTNVDEVIVAEARPASEGPGAQSPVIHTTSPVYDDVSTFFTRAAFPEKGYAMSRLPPIQTSVPPNKSQPASAISVLSPVAEKYNGLSESNNATPMDNTPIAKHIDAAIPAPANNEEVINVAGHTFTLASSSRSATPASLPPSRVNSPIEVSGTDIPRTSSRGTTRDPPRSASRGPSLADVAYMRTASRGSPEQTVREGRGTSERRSASQEPVSRRVALGETSHRRALSREPGLRTSLPTRRRALSREPEPRRSLSREPDVRLVDTSDLLSRRARSREPTMRRAVSPNPSAMRAQSRGPISQEVGTPVASNRRALNSDSVVEGSKTLDRSPTQAHIRGPSSRRGLSPVRTARRAASREPFSRRRISGEFSRRAASQEPVRRRASPREDFTFPWAAREKAAAAKSSPGSNNDPSPTDSTYTTTDVDDGTSADETTDIETETDEVYFESRKGWNGRAGAAPAGQGFYAGVLQDYKAIGRDVEAEQAQSEPNGVKESIVNLVTTTVKKSENKYHQVSTSPEQQRPNNKYGGPDLVPSQEELWG</sequence>
<dbReference type="EMBL" id="JAPDRN010000039">
    <property type="protein sequence ID" value="KAJ9634331.1"/>
    <property type="molecule type" value="Genomic_DNA"/>
</dbReference>
<evidence type="ECO:0000313" key="2">
    <source>
        <dbReference type="EMBL" id="KAJ9634331.1"/>
    </source>
</evidence>
<feature type="compositionally biased region" description="Basic and acidic residues" evidence="1">
    <location>
        <begin position="395"/>
        <end position="415"/>
    </location>
</feature>
<feature type="region of interest" description="Disordered" evidence="1">
    <location>
        <begin position="654"/>
        <end position="690"/>
    </location>
</feature>
<feature type="compositionally biased region" description="Basic and acidic residues" evidence="1">
    <location>
        <begin position="505"/>
        <end position="521"/>
    </location>
</feature>
<reference evidence="2" key="1">
    <citation type="submission" date="2022-10" db="EMBL/GenBank/DDBJ databases">
        <title>Culturing micro-colonial fungi from biological soil crusts in the Mojave desert and describing Neophaeococcomyces mojavensis, and introducing the new genera and species Taxawa tesnikishii.</title>
        <authorList>
            <person name="Kurbessoian T."/>
            <person name="Stajich J.E."/>
        </authorList>
    </citation>
    <scope>NUCLEOTIDE SEQUENCE</scope>
    <source>
        <strain evidence="2">TK_35</strain>
    </source>
</reference>
<protein>
    <submittedName>
        <fullName evidence="2">Uncharacterized protein</fullName>
    </submittedName>
</protein>
<dbReference type="AlphaFoldDB" id="A0AA38Y430"/>
<organism evidence="2 3">
    <name type="scientific">Knufia peltigerae</name>
    <dbReference type="NCBI Taxonomy" id="1002370"/>
    <lineage>
        <taxon>Eukaryota</taxon>
        <taxon>Fungi</taxon>
        <taxon>Dikarya</taxon>
        <taxon>Ascomycota</taxon>
        <taxon>Pezizomycotina</taxon>
        <taxon>Eurotiomycetes</taxon>
        <taxon>Chaetothyriomycetidae</taxon>
        <taxon>Chaetothyriales</taxon>
        <taxon>Trichomeriaceae</taxon>
        <taxon>Knufia</taxon>
    </lineage>
</organism>
<gene>
    <name evidence="2" type="ORF">H2204_006408</name>
</gene>
<feature type="compositionally biased region" description="Basic and acidic residues" evidence="1">
    <location>
        <begin position="372"/>
        <end position="383"/>
    </location>
</feature>
<evidence type="ECO:0000313" key="3">
    <source>
        <dbReference type="Proteomes" id="UP001172681"/>
    </source>
</evidence>
<proteinExistence type="predicted"/>
<feature type="compositionally biased region" description="Low complexity" evidence="1">
    <location>
        <begin position="561"/>
        <end position="572"/>
    </location>
</feature>
<evidence type="ECO:0000256" key="1">
    <source>
        <dbReference type="SAM" id="MobiDB-lite"/>
    </source>
</evidence>
<name>A0AA38Y430_9EURO</name>
<keyword evidence="3" id="KW-1185">Reference proteome</keyword>
<accession>A0AA38Y430</accession>
<feature type="compositionally biased region" description="Basic and acidic residues" evidence="1">
    <location>
        <begin position="345"/>
        <end position="358"/>
    </location>
</feature>
<comment type="caution">
    <text evidence="2">The sequence shown here is derived from an EMBL/GenBank/DDBJ whole genome shotgun (WGS) entry which is preliminary data.</text>
</comment>